<evidence type="ECO:0000259" key="2">
    <source>
        <dbReference type="PROSITE" id="PS50878"/>
    </source>
</evidence>
<feature type="compositionally biased region" description="Basic and acidic residues" evidence="1">
    <location>
        <begin position="55"/>
        <end position="66"/>
    </location>
</feature>
<evidence type="ECO:0000313" key="3">
    <source>
        <dbReference type="EMBL" id="MBW0502621.1"/>
    </source>
</evidence>
<accession>A0A9Q3DEP7</accession>
<dbReference type="Proteomes" id="UP000765509">
    <property type="component" value="Unassembled WGS sequence"/>
</dbReference>
<dbReference type="AlphaFoldDB" id="A0A9Q3DEP7"/>
<dbReference type="PANTHER" id="PTHR24559">
    <property type="entry name" value="TRANSPOSON TY3-I GAG-POL POLYPROTEIN"/>
    <property type="match status" value="1"/>
</dbReference>
<dbReference type="Gene3D" id="3.30.70.270">
    <property type="match status" value="2"/>
</dbReference>
<reference evidence="3" key="1">
    <citation type="submission" date="2021-03" db="EMBL/GenBank/DDBJ databases">
        <title>Draft genome sequence of rust myrtle Austropuccinia psidii MF-1, a brazilian biotype.</title>
        <authorList>
            <person name="Quecine M.C."/>
            <person name="Pachon D.M.R."/>
            <person name="Bonatelli M.L."/>
            <person name="Correr F.H."/>
            <person name="Franceschini L.M."/>
            <person name="Leite T.F."/>
            <person name="Margarido G.R.A."/>
            <person name="Almeida C.A."/>
            <person name="Ferrarezi J.A."/>
            <person name="Labate C.A."/>
        </authorList>
    </citation>
    <scope>NUCLEOTIDE SEQUENCE</scope>
    <source>
        <strain evidence="3">MF-1</strain>
    </source>
</reference>
<sequence length="753" mass="85262">MPIQHSPPARQTRSQDRDQAVLTTATRAPLDDTPAVPQLRAKLDRGPILEGAAPSREEGRGPRRSDSFSGVVGGFPGTSRTIFRGLGKDGEEEESDGTEGAPAHVGASQGTGAPNLAQYNKAISHQSEPSLLETMQKMTQIMANFQAASSSEASRPPAFKTLSMKAPEFFDGTKPFKVRSFIQSFQLIFHNYLANFSQDRKKSLYATSFLIESVEKWIEPYLSNLTNQDPNYLLNSWNLFESKLFSLFGDPNEVRTAEAELDSLRIKEGGHVSLYIAYSRIIDTPKGEDFTLGFDFLNNFNPSINLRQGLITFNADNKDYYDPSNSFSNDFSYSKSCAALVDDSRTPSFPYSVQIPSLNSPESLLFHRDEVFKEIQDVGEDNSVSSLHLFFGNMDLPPSSYHDPLEELWDEEEEPEEIEAVLKVVPPAYSQYLDVFSKVRAEKLPPHHTFDHHIELEGSLPSVGVIYSLSNQESDTLRAYISENLEKRFIWPSSSSTGAPVLFVKKKDSGLCLYVDYHKLNSVTRKNNDPFPPMNQLLTVFNGSSIFSKIDLNFSYKLLRIKEGDEILILFRTKYGSYEYLVMPFGLTNTSASFQNLVNDIFYDILDFYVVVYLDDIMVFSKSEEEHVTHVSTVPSRLRANNLFAKASKCLYHVSRVEYLGYIFSFEGLKMDQEKVQKILNFPPPRDLKALQSFLGFANFHRRFIKNYSKKIGSLTSFLNKDSHFPLNEKALRQFYQLKEAFTNAPIILYPPL</sequence>
<organism evidence="3 4">
    <name type="scientific">Austropuccinia psidii MF-1</name>
    <dbReference type="NCBI Taxonomy" id="1389203"/>
    <lineage>
        <taxon>Eukaryota</taxon>
        <taxon>Fungi</taxon>
        <taxon>Dikarya</taxon>
        <taxon>Basidiomycota</taxon>
        <taxon>Pucciniomycotina</taxon>
        <taxon>Pucciniomycetes</taxon>
        <taxon>Pucciniales</taxon>
        <taxon>Sphaerophragmiaceae</taxon>
        <taxon>Austropuccinia</taxon>
    </lineage>
</organism>
<protein>
    <recommendedName>
        <fullName evidence="2">Reverse transcriptase domain-containing protein</fullName>
    </recommendedName>
</protein>
<dbReference type="FunFam" id="3.30.70.270:FF:000020">
    <property type="entry name" value="Transposon Tf2-6 polyprotein-like Protein"/>
    <property type="match status" value="1"/>
</dbReference>
<comment type="caution">
    <text evidence="3">The sequence shown here is derived from an EMBL/GenBank/DDBJ whole genome shotgun (WGS) entry which is preliminary data.</text>
</comment>
<name>A0A9Q3DEP7_9BASI</name>
<dbReference type="Gene3D" id="3.10.10.10">
    <property type="entry name" value="HIV Type 1 Reverse Transcriptase, subunit A, domain 1"/>
    <property type="match status" value="1"/>
</dbReference>
<feature type="domain" description="Reverse transcriptase" evidence="2">
    <location>
        <begin position="485"/>
        <end position="664"/>
    </location>
</feature>
<proteinExistence type="predicted"/>
<dbReference type="InterPro" id="IPR043502">
    <property type="entry name" value="DNA/RNA_pol_sf"/>
</dbReference>
<dbReference type="OrthoDB" id="2446696at2759"/>
<feature type="region of interest" description="Disordered" evidence="1">
    <location>
        <begin position="1"/>
        <end position="112"/>
    </location>
</feature>
<dbReference type="InterPro" id="IPR043128">
    <property type="entry name" value="Rev_trsase/Diguanyl_cyclase"/>
</dbReference>
<dbReference type="CDD" id="cd01647">
    <property type="entry name" value="RT_LTR"/>
    <property type="match status" value="1"/>
</dbReference>
<dbReference type="InterPro" id="IPR000477">
    <property type="entry name" value="RT_dom"/>
</dbReference>
<dbReference type="EMBL" id="AVOT02016923">
    <property type="protein sequence ID" value="MBW0502621.1"/>
    <property type="molecule type" value="Genomic_DNA"/>
</dbReference>
<dbReference type="PANTHER" id="PTHR24559:SF440">
    <property type="entry name" value="RIBONUCLEASE H"/>
    <property type="match status" value="1"/>
</dbReference>
<evidence type="ECO:0000256" key="1">
    <source>
        <dbReference type="SAM" id="MobiDB-lite"/>
    </source>
</evidence>
<keyword evidence="4" id="KW-1185">Reference proteome</keyword>
<dbReference type="Pfam" id="PF00078">
    <property type="entry name" value="RVT_1"/>
    <property type="match status" value="1"/>
</dbReference>
<gene>
    <name evidence="3" type="ORF">O181_042336</name>
</gene>
<dbReference type="PROSITE" id="PS50878">
    <property type="entry name" value="RT_POL"/>
    <property type="match status" value="1"/>
</dbReference>
<evidence type="ECO:0000313" key="4">
    <source>
        <dbReference type="Proteomes" id="UP000765509"/>
    </source>
</evidence>
<dbReference type="InterPro" id="IPR053134">
    <property type="entry name" value="RNA-dir_DNA_polymerase"/>
</dbReference>
<dbReference type="SUPFAM" id="SSF56672">
    <property type="entry name" value="DNA/RNA polymerases"/>
    <property type="match status" value="1"/>
</dbReference>